<dbReference type="InterPro" id="IPR006215">
    <property type="entry name" value="Glyco_hydro_melibiase"/>
</dbReference>
<dbReference type="SUPFAM" id="SSF51445">
    <property type="entry name" value="(Trans)glycosidases"/>
    <property type="match status" value="1"/>
</dbReference>
<dbReference type="Gene3D" id="1.20.1250.20">
    <property type="entry name" value="MFS general substrate transporter like domains"/>
    <property type="match status" value="1"/>
</dbReference>
<comment type="subcellular location">
    <subcellularLocation>
        <location evidence="3">Membrane</location>
        <topology evidence="3">Multi-pass membrane protein</topology>
    </subcellularLocation>
    <subcellularLocation>
        <location evidence="4">Secreted</location>
    </subcellularLocation>
</comment>
<evidence type="ECO:0000256" key="16">
    <source>
        <dbReference type="SAM" id="MobiDB-lite"/>
    </source>
</evidence>
<dbReference type="PROSITE" id="PS50850">
    <property type="entry name" value="MFS"/>
    <property type="match status" value="1"/>
</dbReference>
<evidence type="ECO:0000256" key="7">
    <source>
        <dbReference type="ARBA" id="ARBA00022525"/>
    </source>
</evidence>
<feature type="region of interest" description="Disordered" evidence="16">
    <location>
        <begin position="1"/>
        <end position="28"/>
    </location>
</feature>
<dbReference type="PANTHER" id="PTHR23502:SF60">
    <property type="entry name" value="MAJOR FACILITATOR SUPERFAMILY (MFS) PROFILE DOMAIN-CONTAINING PROTEIN-RELATED"/>
    <property type="match status" value="1"/>
</dbReference>
<dbReference type="InterPro" id="IPR000111">
    <property type="entry name" value="Glyco_hydro_27/36_CS"/>
</dbReference>
<evidence type="ECO:0000256" key="4">
    <source>
        <dbReference type="ARBA" id="ARBA00004613"/>
    </source>
</evidence>
<feature type="transmembrane region" description="Helical" evidence="17">
    <location>
        <begin position="192"/>
        <end position="213"/>
    </location>
</feature>
<dbReference type="GeneID" id="55991618"/>
<evidence type="ECO:0000256" key="1">
    <source>
        <dbReference type="ARBA" id="ARBA00001255"/>
    </source>
</evidence>
<evidence type="ECO:0000256" key="13">
    <source>
        <dbReference type="ARBA" id="ARBA00023157"/>
    </source>
</evidence>
<dbReference type="InterPro" id="IPR011701">
    <property type="entry name" value="MFS"/>
</dbReference>
<dbReference type="FunFam" id="1.20.1250.20:FF:000011">
    <property type="entry name" value="MFS multidrug transporter, putative"/>
    <property type="match status" value="1"/>
</dbReference>
<evidence type="ECO:0000256" key="14">
    <source>
        <dbReference type="ARBA" id="ARBA00023295"/>
    </source>
</evidence>
<keyword evidence="12 17" id="KW-0472">Membrane</keyword>
<dbReference type="CDD" id="cd17323">
    <property type="entry name" value="MFS_Tpo1_MDR_like"/>
    <property type="match status" value="1"/>
</dbReference>
<feature type="transmembrane region" description="Helical" evidence="17">
    <location>
        <begin position="472"/>
        <end position="492"/>
    </location>
</feature>
<keyword evidence="20" id="KW-1185">Reference proteome</keyword>
<feature type="transmembrane region" description="Helical" evidence="17">
    <location>
        <begin position="442"/>
        <end position="460"/>
    </location>
</feature>
<evidence type="ECO:0000256" key="10">
    <source>
        <dbReference type="ARBA" id="ARBA00022801"/>
    </source>
</evidence>
<reference evidence="20" key="1">
    <citation type="submission" date="2020-06" db="EMBL/GenBank/DDBJ databases">
        <title>A chromosome-scale genome assembly of Talaromyces rugulosus W13939.</title>
        <authorList>
            <person name="Wang B."/>
            <person name="Guo L."/>
            <person name="Ye K."/>
            <person name="Wang L."/>
        </authorList>
    </citation>
    <scope>NUCLEOTIDE SEQUENCE [LARGE SCALE GENOMIC DNA]</scope>
    <source>
        <strain evidence="20">W13939</strain>
    </source>
</reference>
<dbReference type="InterPro" id="IPR013785">
    <property type="entry name" value="Aldolase_TIM"/>
</dbReference>
<evidence type="ECO:0000256" key="2">
    <source>
        <dbReference type="ARBA" id="ARBA00003969"/>
    </source>
</evidence>
<name>A0A7H8QT70_TALRU</name>
<dbReference type="GO" id="GO:0022857">
    <property type="term" value="F:transmembrane transporter activity"/>
    <property type="evidence" value="ECO:0007669"/>
    <property type="project" value="InterPro"/>
</dbReference>
<evidence type="ECO:0000256" key="6">
    <source>
        <dbReference type="ARBA" id="ARBA00012755"/>
    </source>
</evidence>
<sequence length="1031" mass="112300">MPDIEKVNTAASRQSAQSQSQRLEVSQSITKVYSAPHIDNQSAFYVTDGNDGDEGGGNLDRTAPSYTNHDDSSSQQDLENGSQVAELQKAQTAKSQRSERDPKLVAWKGNDDPENPKNWPMKKRWAAVFVVSCYTLISPVSSSMLAPALPSIAKDLHIENEIELEMTLSIFVLAYAIGPLFFGPLSEIYGRAIVLQCANMIYLVFNIACGVCQTKGQMIAFRFLSGLGGSAPLSIGGGVMSDCFRAEERGKAMAIYSLAPLLGPAIGPIAGGFVSENTTWRWIFHATSIADGLIQVVGIFILQETYGPTLLQRKAKKLRKETQDPDWHTEFDSPQRSLTSTLSVSLRRPFILIATQPIVQALSVFMAYIYGLMYLMLASFPDLFTSPEYYGESVGIGGLNYLSLGVGFFVGAQITARSNDRIYKKLSARNNGVGLPEFRTPLLFLGAFLLPVGLFIYGWTAQYKVHWIAPNIGAAIFCIAAIMSFQCIQVYLVDTYTRYAASALAAAVLLRSLAGFGFPLFAPYMFKALHYGWGNSLMAFVAIGIGFPAPVLLWKYGAKLRKMSPYAAGLQALSSVVVALDNGLAVTPQLGWNTWNSFACSLNETVILNAAERIVALGFKDLGYEYIVLDDCWSAGRNSSGYLIPDGTKFPNGIDGLAKKIHGMGLKIGIYSSAGTLTCARYAGSLGYEEKDAELWASWGIDYLKYDNCYNQGEEGTPKLSYDRYNAMGQALNKTGRPILYSMCNWGSDGPWNFASTIANSWRTSGDLLNTWDRVDANCPCADLDGLDCKTPGFRCSVLNVLNKAVYYVSKAFPGAWNDLDMLQVGNEGLQDEEAVAHMSLWAAFKSPLLMTNVMTDIDAPTLSILQNPAVLAISQDPAGSSVSRIWRDGEMQLFSGSLTGGDQVVVLLNGESKTREMSATLQDIFWESGVAGTARQVQQAWDVYDLWANRMDNATANAIINGTATDSNRFNATARGGAKHVYAQVPASTDKWLMGSKVSSVQSRGTVKASVPGHGVALLRLRARNINDEL</sequence>
<dbReference type="FunFam" id="3.20.20.70:FF:000202">
    <property type="entry name" value="Alpha-galactosidase"/>
    <property type="match status" value="1"/>
</dbReference>
<feature type="domain" description="Major facilitator superfamily (MFS) profile" evidence="18">
    <location>
        <begin position="127"/>
        <end position="561"/>
    </location>
</feature>
<dbReference type="Pfam" id="PF07690">
    <property type="entry name" value="MFS_1"/>
    <property type="match status" value="1"/>
</dbReference>
<evidence type="ECO:0000256" key="3">
    <source>
        <dbReference type="ARBA" id="ARBA00004141"/>
    </source>
</evidence>
<comment type="function">
    <text evidence="2">Hydrolyzes a variety of simple alpha-D-galactoside as well as more complex molecules such as oligosaccharides and polysaccharides.</text>
</comment>
<evidence type="ECO:0000313" key="20">
    <source>
        <dbReference type="Proteomes" id="UP000509510"/>
    </source>
</evidence>
<dbReference type="GO" id="GO:0005995">
    <property type="term" value="P:melibiose catabolic process"/>
    <property type="evidence" value="ECO:0007669"/>
    <property type="project" value="UniProtKB-ARBA"/>
</dbReference>
<dbReference type="PANTHER" id="PTHR23502">
    <property type="entry name" value="MAJOR FACILITATOR SUPERFAMILY"/>
    <property type="match status" value="1"/>
</dbReference>
<dbReference type="EC" id="3.2.1.22" evidence="6 15"/>
<dbReference type="Gene3D" id="2.60.40.1180">
    <property type="entry name" value="Golgi alpha-mannosidase II"/>
    <property type="match status" value="1"/>
</dbReference>
<dbReference type="InterPro" id="IPR041233">
    <property type="entry name" value="Melibiase_C"/>
</dbReference>
<keyword evidence="14 15" id="KW-0326">Glycosidase</keyword>
<dbReference type="PRINTS" id="PR00748">
    <property type="entry name" value="MELIBIASE"/>
</dbReference>
<dbReference type="KEGG" id="trg:TRUGW13939_04116"/>
<dbReference type="InterPro" id="IPR017853">
    <property type="entry name" value="GH"/>
</dbReference>
<evidence type="ECO:0000256" key="9">
    <source>
        <dbReference type="ARBA" id="ARBA00022729"/>
    </source>
</evidence>
<feature type="region of interest" description="Disordered" evidence="16">
    <location>
        <begin position="43"/>
        <end position="118"/>
    </location>
</feature>
<feature type="transmembrane region" description="Helical" evidence="17">
    <location>
        <begin position="499"/>
        <end position="521"/>
    </location>
</feature>
<feature type="transmembrane region" description="Helical" evidence="17">
    <location>
        <begin position="396"/>
        <end position="416"/>
    </location>
</feature>
<feature type="transmembrane region" description="Helical" evidence="17">
    <location>
        <begin position="125"/>
        <end position="146"/>
    </location>
</feature>
<dbReference type="GO" id="GO:0016020">
    <property type="term" value="C:membrane"/>
    <property type="evidence" value="ECO:0007669"/>
    <property type="project" value="UniProtKB-SubCell"/>
</dbReference>
<evidence type="ECO:0000256" key="8">
    <source>
        <dbReference type="ARBA" id="ARBA00022692"/>
    </source>
</evidence>
<keyword evidence="7" id="KW-0964">Secreted</keyword>
<gene>
    <name evidence="19" type="ORF">TRUGW13939_04116</name>
</gene>
<comment type="catalytic activity">
    <reaction evidence="1 15">
        <text>Hydrolysis of terminal, non-reducing alpha-D-galactose residues in alpha-D-galactosides, including galactose oligosaccharides, galactomannans and galactolipids.</text>
        <dbReference type="EC" id="3.2.1.22"/>
    </reaction>
</comment>
<feature type="transmembrane region" description="Helical" evidence="17">
    <location>
        <begin position="166"/>
        <end position="185"/>
    </location>
</feature>
<keyword evidence="13 15" id="KW-1015">Disulfide bond</keyword>
<dbReference type="GO" id="GO:0004557">
    <property type="term" value="F:alpha-galactosidase activity"/>
    <property type="evidence" value="ECO:0007669"/>
    <property type="project" value="UniProtKB-EC"/>
</dbReference>
<evidence type="ECO:0000256" key="17">
    <source>
        <dbReference type="SAM" id="Phobius"/>
    </source>
</evidence>
<dbReference type="Pfam" id="PF16499">
    <property type="entry name" value="Melibiase_2"/>
    <property type="match status" value="2"/>
</dbReference>
<dbReference type="InterPro" id="IPR002241">
    <property type="entry name" value="Glyco_hydro_27"/>
</dbReference>
<feature type="transmembrane region" description="Helical" evidence="17">
    <location>
        <begin position="350"/>
        <end position="376"/>
    </location>
</feature>
<dbReference type="GO" id="GO:0005576">
    <property type="term" value="C:extracellular region"/>
    <property type="evidence" value="ECO:0007669"/>
    <property type="project" value="UniProtKB-SubCell"/>
</dbReference>
<feature type="compositionally biased region" description="Polar residues" evidence="16">
    <location>
        <begin position="73"/>
        <end position="95"/>
    </location>
</feature>
<evidence type="ECO:0000256" key="11">
    <source>
        <dbReference type="ARBA" id="ARBA00022989"/>
    </source>
</evidence>
<keyword evidence="11 17" id="KW-1133">Transmembrane helix</keyword>
<feature type="compositionally biased region" description="Basic and acidic residues" evidence="16">
    <location>
        <begin position="96"/>
        <end position="115"/>
    </location>
</feature>
<evidence type="ECO:0000256" key="5">
    <source>
        <dbReference type="ARBA" id="ARBA00009743"/>
    </source>
</evidence>
<evidence type="ECO:0000313" key="19">
    <source>
        <dbReference type="EMBL" id="QKX57008.1"/>
    </source>
</evidence>
<keyword evidence="10 15" id="KW-0378">Hydrolase</keyword>
<dbReference type="RefSeq" id="XP_035343186.1">
    <property type="nucleotide sequence ID" value="XM_035487293.1"/>
</dbReference>
<feature type="transmembrane region" description="Helical" evidence="17">
    <location>
        <begin position="282"/>
        <end position="302"/>
    </location>
</feature>
<dbReference type="EMBL" id="CP055899">
    <property type="protein sequence ID" value="QKX57008.1"/>
    <property type="molecule type" value="Genomic_DNA"/>
</dbReference>
<evidence type="ECO:0000259" key="18">
    <source>
        <dbReference type="PROSITE" id="PS50850"/>
    </source>
</evidence>
<feature type="transmembrane region" description="Helical" evidence="17">
    <location>
        <begin position="219"/>
        <end position="240"/>
    </location>
</feature>
<feature type="compositionally biased region" description="Low complexity" evidence="16">
    <location>
        <begin position="10"/>
        <end position="22"/>
    </location>
</feature>
<dbReference type="Pfam" id="PF17801">
    <property type="entry name" value="Melibiase_C"/>
    <property type="match status" value="1"/>
</dbReference>
<dbReference type="InterPro" id="IPR036259">
    <property type="entry name" value="MFS_trans_sf"/>
</dbReference>
<evidence type="ECO:0000256" key="15">
    <source>
        <dbReference type="RuleBase" id="RU361168"/>
    </source>
</evidence>
<keyword evidence="9" id="KW-0732">Signal</keyword>
<protein>
    <recommendedName>
        <fullName evidence="6 15">Alpha-galactosidase</fullName>
        <ecNumber evidence="6 15">3.2.1.22</ecNumber>
    </recommendedName>
    <alternativeName>
        <fullName evidence="15">Melibiase</fullName>
    </alternativeName>
</protein>
<dbReference type="OrthoDB" id="5795902at2759"/>
<dbReference type="Proteomes" id="UP000509510">
    <property type="component" value="Chromosome II"/>
</dbReference>
<organism evidence="19 20">
    <name type="scientific">Talaromyces rugulosus</name>
    <name type="common">Penicillium rugulosum</name>
    <dbReference type="NCBI Taxonomy" id="121627"/>
    <lineage>
        <taxon>Eukaryota</taxon>
        <taxon>Fungi</taxon>
        <taxon>Dikarya</taxon>
        <taxon>Ascomycota</taxon>
        <taxon>Pezizomycotina</taxon>
        <taxon>Eurotiomycetes</taxon>
        <taxon>Eurotiomycetidae</taxon>
        <taxon>Eurotiales</taxon>
        <taxon>Trichocomaceae</taxon>
        <taxon>Talaromyces</taxon>
        <taxon>Talaromyces sect. Islandici</taxon>
    </lineage>
</organism>
<dbReference type="PROSITE" id="PS00512">
    <property type="entry name" value="ALPHA_GALACTOSIDASE"/>
    <property type="match status" value="1"/>
</dbReference>
<feature type="transmembrane region" description="Helical" evidence="17">
    <location>
        <begin position="533"/>
        <end position="554"/>
    </location>
</feature>
<keyword evidence="8 17" id="KW-0812">Transmembrane</keyword>
<dbReference type="CDD" id="cd14792">
    <property type="entry name" value="GH27"/>
    <property type="match status" value="1"/>
</dbReference>
<dbReference type="InterPro" id="IPR020846">
    <property type="entry name" value="MFS_dom"/>
</dbReference>
<dbReference type="InterPro" id="IPR013780">
    <property type="entry name" value="Glyco_hydro_b"/>
</dbReference>
<evidence type="ECO:0000256" key="12">
    <source>
        <dbReference type="ARBA" id="ARBA00023136"/>
    </source>
</evidence>
<dbReference type="SUPFAM" id="SSF103473">
    <property type="entry name" value="MFS general substrate transporter"/>
    <property type="match status" value="1"/>
</dbReference>
<accession>A0A7H8QT70</accession>
<dbReference type="AlphaFoldDB" id="A0A7H8QT70"/>
<proteinExistence type="inferred from homology"/>
<comment type="similarity">
    <text evidence="5 15">Belongs to the glycosyl hydrolase 27 family.</text>
</comment>
<dbReference type="Gene3D" id="3.20.20.70">
    <property type="entry name" value="Aldolase class I"/>
    <property type="match status" value="1"/>
</dbReference>
<feature type="transmembrane region" description="Helical" evidence="17">
    <location>
        <begin position="252"/>
        <end position="270"/>
    </location>
</feature>
<dbReference type="PRINTS" id="PR00740">
    <property type="entry name" value="GLHYDRLASE27"/>
</dbReference>
<dbReference type="SUPFAM" id="SSF51011">
    <property type="entry name" value="Glycosyl hydrolase domain"/>
    <property type="match status" value="1"/>
</dbReference>